<evidence type="ECO:0000313" key="1">
    <source>
        <dbReference type="EMBL" id="ABS54700.1"/>
    </source>
</evidence>
<dbReference type="HOGENOM" id="CLU_926247_0_0_2"/>
<evidence type="ECO:0000313" key="2">
    <source>
        <dbReference type="Proteomes" id="UP000002408"/>
    </source>
</evidence>
<name>A7I4N9_METB6</name>
<dbReference type="GeneID" id="5411715"/>
<reference evidence="2" key="1">
    <citation type="journal article" date="2015" name="Microbiology">
        <title>Genome of Methanoregula boonei 6A8 reveals adaptations to oligotrophic peatland environments.</title>
        <authorList>
            <person name="Braeuer S."/>
            <person name="Cadillo-Quiroz H."/>
            <person name="Kyrpides N."/>
            <person name="Woyke T."/>
            <person name="Goodwin L."/>
            <person name="Detter C."/>
            <person name="Podell S."/>
            <person name="Yavitt J.B."/>
            <person name="Zinder S.H."/>
        </authorList>
    </citation>
    <scope>NUCLEOTIDE SEQUENCE [LARGE SCALE GENOMIC DNA]</scope>
    <source>
        <strain evidence="2">DSM 21154 / JCM 14090 / 6A8</strain>
    </source>
</reference>
<dbReference type="STRING" id="456442.Mboo_0177"/>
<dbReference type="RefSeq" id="WP_011991188.1">
    <property type="nucleotide sequence ID" value="NC_009712.1"/>
</dbReference>
<accession>A7I4N9</accession>
<gene>
    <name evidence="1" type="ordered locus">Mboo_0177</name>
</gene>
<keyword evidence="2" id="KW-1185">Reference proteome</keyword>
<dbReference type="Proteomes" id="UP000002408">
    <property type="component" value="Chromosome"/>
</dbReference>
<dbReference type="EMBL" id="CP000780">
    <property type="protein sequence ID" value="ABS54700.1"/>
    <property type="molecule type" value="Genomic_DNA"/>
</dbReference>
<protein>
    <submittedName>
        <fullName evidence="1">Uncharacterized protein</fullName>
    </submittedName>
</protein>
<dbReference type="KEGG" id="mbn:Mboo_0177"/>
<sequence>MDSSKKHSLDEIQDPIVTVINEALKKYPHLEKIIPQCTPRSKLHFDQFKGEIPKSRKHEISESKIYEVLLGSGESKQFSCQLSFLESLLTKYPEYCTKSFGQQLVGAFFSHYLEIEIYDNLRECGYDPLIDPDIIPNLKNSTKADFKINQSGHDIFIEVVSPRLPLDEELMFEEKPKMRFFEDSERNDTFNKIYKEYSHHFKPFEPRYNSPTLIILDKTYSMGLSEVLGSLDLSRIYSEYEFPDYFIGILDRTRYNRDLIYKVLKRPRPTRFYLNPEYVDYHTLIPELFRRFIHFTAISG</sequence>
<proteinExistence type="predicted"/>
<dbReference type="AlphaFoldDB" id="A7I4N9"/>
<organism evidence="1 2">
    <name type="scientific">Methanoregula boonei (strain DSM 21154 / JCM 14090 / 6A8)</name>
    <dbReference type="NCBI Taxonomy" id="456442"/>
    <lineage>
        <taxon>Archaea</taxon>
        <taxon>Methanobacteriati</taxon>
        <taxon>Methanobacteriota</taxon>
        <taxon>Stenosarchaea group</taxon>
        <taxon>Methanomicrobia</taxon>
        <taxon>Methanomicrobiales</taxon>
        <taxon>Methanoregulaceae</taxon>
        <taxon>Methanoregula</taxon>
    </lineage>
</organism>